<evidence type="ECO:0000313" key="5">
    <source>
        <dbReference type="Proteomes" id="UP001209076"/>
    </source>
</evidence>
<evidence type="ECO:0000259" key="3">
    <source>
        <dbReference type="SMART" id="SM01217"/>
    </source>
</evidence>
<dbReference type="Pfam" id="PF14310">
    <property type="entry name" value="Fn3-like"/>
    <property type="match status" value="1"/>
</dbReference>
<dbReference type="SUPFAM" id="SSF52279">
    <property type="entry name" value="Beta-D-glucan exohydrolase, C-terminal domain"/>
    <property type="match status" value="1"/>
</dbReference>
<protein>
    <submittedName>
        <fullName evidence="4">Glycoside hydrolase family 3 C-terminal domain-containing protein</fullName>
    </submittedName>
</protein>
<evidence type="ECO:0000256" key="1">
    <source>
        <dbReference type="ARBA" id="ARBA00005336"/>
    </source>
</evidence>
<reference evidence="5" key="1">
    <citation type="submission" date="2023-07" db="EMBL/GenBank/DDBJ databases">
        <title>Novel Mycoplasma species identified in domestic and wild animals.</title>
        <authorList>
            <person name="Volokhov D.V."/>
            <person name="Furtak V.A."/>
            <person name="Zagorodnyaya T.A."/>
        </authorList>
    </citation>
    <scope>NUCLEOTIDE SEQUENCE [LARGE SCALE GENOMIC DNA]</scope>
    <source>
        <strain evidence="5">92-19</strain>
    </source>
</reference>
<dbReference type="PRINTS" id="PR00133">
    <property type="entry name" value="GLHYDRLASE3"/>
</dbReference>
<dbReference type="Proteomes" id="UP001209076">
    <property type="component" value="Unassembled WGS sequence"/>
</dbReference>
<evidence type="ECO:0000313" key="4">
    <source>
        <dbReference type="EMBL" id="MCU0104478.1"/>
    </source>
</evidence>
<dbReference type="InterPro" id="IPR001764">
    <property type="entry name" value="Glyco_hydro_3_N"/>
</dbReference>
<dbReference type="InterPro" id="IPR017853">
    <property type="entry name" value="GH"/>
</dbReference>
<dbReference type="Pfam" id="PF00933">
    <property type="entry name" value="Glyco_hydro_3"/>
    <property type="match status" value="1"/>
</dbReference>
<dbReference type="Pfam" id="PF01915">
    <property type="entry name" value="Glyco_hydro_3_C"/>
    <property type="match status" value="1"/>
</dbReference>
<gene>
    <name evidence="4" type="ORF">N7603_02260</name>
</gene>
<dbReference type="InterPro" id="IPR026891">
    <property type="entry name" value="Fn3-like"/>
</dbReference>
<accession>A0ABT2PUT3</accession>
<dbReference type="SUPFAM" id="SSF51445">
    <property type="entry name" value="(Trans)glycosidases"/>
    <property type="match status" value="1"/>
</dbReference>
<name>A0ABT2PUT3_9MOLU</name>
<dbReference type="InterPro" id="IPR050288">
    <property type="entry name" value="Cellulose_deg_GH3"/>
</dbReference>
<comment type="caution">
    <text evidence="4">The sequence shown here is derived from an EMBL/GenBank/DDBJ whole genome shotgun (WGS) entry which is preliminary data.</text>
</comment>
<sequence length="780" mass="87921">MENLDKNLNQLTIKEKINLLSGDGLWYIKHYEKLGLKRFMMTDGPHGLRKQASNDAMGIAASFKATCFPTASLLACSFDPKLIYEMGQALANEAIQQDVSMILGPGINIKRSPLCGRNFEYFSEDPLLAGTLGKAYIEGVQSLNIGTCLKHYYGNNQEKHRMTIDAIIDKRAMYEIYLKAFGIAIQAKPWSIMTAYNKVNGSYVAESKWYMSAIARNRFGFKGAFITDWGAMNNRIASIKAGLSLEMPGSKNNIIYQAYKKGLITESEIDFAVKPVLWMLEKGSQQKVKSETIDHHELARKIAAESMVLMKNEGVLPLKSTQSIALIGRFAKEPRIQGSGSSKVNPIKVDTLYDIFQSQNIPFEYADGYTLDTKENLNHIQEALNVCKDKDVVILSVGLTELYESEGYDRTHLNIPLQQLKLIEAVSEVHSNVVVVLQGGSVTLMPYKEVVKAILNAYLGGEAAASAIYDILYGKVNPSGKLAETYPLRLDDTSSYPFFPGGTKSVYYAESIYVGYRYFDKKGLMVAYPFGYGLSYSDFEVKEVKLSTQSLKRHEMLKVSLNITNKSNIDGKETIQIYGSDLGTEVHKPSQELIAFKKVSVKAHETKQVTIEIPYSHFEFFDVEVDEYRVKQGAYEIKVGDSSRTFYQIETIHIEGDTIEPTLESVYHTLDRYISIHDFEQLYGELPPKEDTEHHKIHLNSTIGEVKESRVGGLIYKIGLKEIQKTKTDEATKKMMKEQFEELPLRAIPLFSGDKITHRRVLGLIDMMNKHPFRGLVKMI</sequence>
<dbReference type="InterPro" id="IPR036881">
    <property type="entry name" value="Glyco_hydro_3_C_sf"/>
</dbReference>
<dbReference type="GO" id="GO:0016787">
    <property type="term" value="F:hydrolase activity"/>
    <property type="evidence" value="ECO:0007669"/>
    <property type="project" value="UniProtKB-KW"/>
</dbReference>
<dbReference type="PANTHER" id="PTHR42715">
    <property type="entry name" value="BETA-GLUCOSIDASE"/>
    <property type="match status" value="1"/>
</dbReference>
<keyword evidence="5" id="KW-1185">Reference proteome</keyword>
<dbReference type="InterPro" id="IPR013783">
    <property type="entry name" value="Ig-like_fold"/>
</dbReference>
<organism evidence="4 5">
    <name type="scientific">Paracholeplasma vituli</name>
    <dbReference type="NCBI Taxonomy" id="69473"/>
    <lineage>
        <taxon>Bacteria</taxon>
        <taxon>Bacillati</taxon>
        <taxon>Mycoplasmatota</taxon>
        <taxon>Mollicutes</taxon>
        <taxon>Acholeplasmatales</taxon>
        <taxon>Acholeplasmataceae</taxon>
        <taxon>Paracholeplasma</taxon>
    </lineage>
</organism>
<keyword evidence="2 4" id="KW-0378">Hydrolase</keyword>
<feature type="domain" description="Fibronectin type III-like" evidence="3">
    <location>
        <begin position="573"/>
        <end position="643"/>
    </location>
</feature>
<dbReference type="EMBL" id="JAOEGN010000003">
    <property type="protein sequence ID" value="MCU0104478.1"/>
    <property type="molecule type" value="Genomic_DNA"/>
</dbReference>
<comment type="similarity">
    <text evidence="1">Belongs to the glycosyl hydrolase 3 family.</text>
</comment>
<dbReference type="SMART" id="SM01217">
    <property type="entry name" value="Fn3_like"/>
    <property type="match status" value="1"/>
</dbReference>
<dbReference type="PANTHER" id="PTHR42715:SF10">
    <property type="entry name" value="BETA-GLUCOSIDASE"/>
    <property type="match status" value="1"/>
</dbReference>
<dbReference type="Gene3D" id="3.40.50.1700">
    <property type="entry name" value="Glycoside hydrolase family 3 C-terminal domain"/>
    <property type="match status" value="1"/>
</dbReference>
<dbReference type="InterPro" id="IPR002772">
    <property type="entry name" value="Glyco_hydro_3_C"/>
</dbReference>
<dbReference type="Gene3D" id="3.20.20.300">
    <property type="entry name" value="Glycoside hydrolase, family 3, N-terminal domain"/>
    <property type="match status" value="1"/>
</dbReference>
<dbReference type="InterPro" id="IPR036962">
    <property type="entry name" value="Glyco_hydro_3_N_sf"/>
</dbReference>
<evidence type="ECO:0000256" key="2">
    <source>
        <dbReference type="ARBA" id="ARBA00022801"/>
    </source>
</evidence>
<proteinExistence type="inferred from homology"/>
<dbReference type="Gene3D" id="2.60.40.10">
    <property type="entry name" value="Immunoglobulins"/>
    <property type="match status" value="1"/>
</dbReference>
<dbReference type="RefSeq" id="WP_262095714.1">
    <property type="nucleotide sequence ID" value="NZ_JAOEGN010000003.1"/>
</dbReference>